<accession>A0A507D6T2</accession>
<dbReference type="AlphaFoldDB" id="A0A507D6T2"/>
<gene>
    <name evidence="2" type="ORF">SeLEV6574_g02882</name>
</gene>
<name>A0A507D6T2_9FUNG</name>
<evidence type="ECO:0000313" key="3">
    <source>
        <dbReference type="Proteomes" id="UP000320475"/>
    </source>
</evidence>
<protein>
    <submittedName>
        <fullName evidence="2">Uncharacterized protein</fullName>
    </submittedName>
</protein>
<reference evidence="2 3" key="1">
    <citation type="journal article" date="2019" name="Sci. Rep.">
        <title>Comparative genomics of chytrid fungi reveal insights into the obligate biotrophic and pathogenic lifestyle of Synchytrium endobioticum.</title>
        <authorList>
            <person name="van de Vossenberg B.T.L.H."/>
            <person name="Warris S."/>
            <person name="Nguyen H.D.T."/>
            <person name="van Gent-Pelzer M.P.E."/>
            <person name="Joly D.L."/>
            <person name="van de Geest H.C."/>
            <person name="Bonants P.J.M."/>
            <person name="Smith D.S."/>
            <person name="Levesque C.A."/>
            <person name="van der Lee T.A.J."/>
        </authorList>
    </citation>
    <scope>NUCLEOTIDE SEQUENCE [LARGE SCALE GENOMIC DNA]</scope>
    <source>
        <strain evidence="2 3">LEV6574</strain>
    </source>
</reference>
<evidence type="ECO:0000313" key="2">
    <source>
        <dbReference type="EMBL" id="TPX47027.1"/>
    </source>
</evidence>
<dbReference type="EMBL" id="QEAM01000087">
    <property type="protein sequence ID" value="TPX47027.1"/>
    <property type="molecule type" value="Genomic_DNA"/>
</dbReference>
<dbReference type="VEuPathDB" id="FungiDB:SeMB42_g06853"/>
<sequence>MASLIKPLVDHGEISKACPFQLSSGSHQAQNRTLVSAAGYSAMDRLHPQPSMIKNLSQKSRRGRSDDPEFRAFQAALESYVFPTPTATSSSQASLDNALSLNTHLRNDTVHPASLLIPILSTLPPTPPSMPSPASPTNAHHAMARNRAWNTVVSQQQQQQQQQKHQQQQQQKQQLDTLFSLPSHPVDDDTSREAIRQLMQDRLKQKMLANGTLSKKQAANLKRPGTGRGTYACMPKRPIPVTPTVNIKGPSTRHDLSLVTTSKSLSLHGFPPSPLSQDSSGIRGLSVYRTPDEMFTTVNDNSCNKTHIDGTSYIEQYSGSQTMWNSIMSAQYHIGSQPYYPPEYTAYLAEQQQQQQQYRLHLQSQESAALEQLPAFETPEESLCPSTKLGPERPDIYEYEATGDGKSLTGTAAATVPSYGLSNRGGSVGFPKWWALSDNSAADNAQKPWDETL</sequence>
<comment type="caution">
    <text evidence="2">The sequence shown here is derived from an EMBL/GenBank/DDBJ whole genome shotgun (WGS) entry which is preliminary data.</text>
</comment>
<evidence type="ECO:0000256" key="1">
    <source>
        <dbReference type="SAM" id="MobiDB-lite"/>
    </source>
</evidence>
<proteinExistence type="predicted"/>
<organism evidence="2 3">
    <name type="scientific">Synchytrium endobioticum</name>
    <dbReference type="NCBI Taxonomy" id="286115"/>
    <lineage>
        <taxon>Eukaryota</taxon>
        <taxon>Fungi</taxon>
        <taxon>Fungi incertae sedis</taxon>
        <taxon>Chytridiomycota</taxon>
        <taxon>Chytridiomycota incertae sedis</taxon>
        <taxon>Chytridiomycetes</taxon>
        <taxon>Synchytriales</taxon>
        <taxon>Synchytriaceae</taxon>
        <taxon>Synchytrium</taxon>
    </lineage>
</organism>
<feature type="region of interest" description="Disordered" evidence="1">
    <location>
        <begin position="149"/>
        <end position="174"/>
    </location>
</feature>
<dbReference type="Proteomes" id="UP000320475">
    <property type="component" value="Unassembled WGS sequence"/>
</dbReference>
<feature type="compositionally biased region" description="Low complexity" evidence="1">
    <location>
        <begin position="155"/>
        <end position="174"/>
    </location>
</feature>